<dbReference type="WBParaSite" id="ES5_v2.g7610.t1">
    <property type="protein sequence ID" value="ES5_v2.g7610.t1"/>
    <property type="gene ID" value="ES5_v2.g7610"/>
</dbReference>
<sequence>MQFKASQRFYNPNEENLNVNEEDNTVPPSAVQPNQATTADILQQQKQSDRHEIVMSESDSDTKVETTEAEKASKETVEDDGLPKMPQKRYYRQRAHVNPHSFHNLEYPPTPDELDLTQYYGEFGKGKNIEFADVGCGYGGLLMRLSPMFPDTLMLGMEIRVKVSRYVRDKIIALRARNPGEYNNIWCQRSNAMKYLRNFFRPHQLTKMFFLYPDPHFKKAKHKWRIISPALLEEYAYVLKVGGLIYTMTDVKDLHEWMVKHLSEHRLFERVSEEDLTKDPVVSLLGNSSEEGKKVERNNGAMYPAVFRRIEGESKPTDCPVPPKMLKRASEPVA</sequence>
<protein>
    <submittedName>
        <fullName evidence="2">tRNA (guanine-N(7)-)-methyltransferase</fullName>
    </submittedName>
</protein>
<accession>A0AC34GSX3</accession>
<evidence type="ECO:0000313" key="2">
    <source>
        <dbReference type="WBParaSite" id="ES5_v2.g7610.t1"/>
    </source>
</evidence>
<name>A0AC34GSX3_9BILA</name>
<proteinExistence type="predicted"/>
<evidence type="ECO:0000313" key="1">
    <source>
        <dbReference type="Proteomes" id="UP000887579"/>
    </source>
</evidence>
<reference evidence="2" key="1">
    <citation type="submission" date="2022-11" db="UniProtKB">
        <authorList>
            <consortium name="WormBaseParasite"/>
        </authorList>
    </citation>
    <scope>IDENTIFICATION</scope>
</reference>
<organism evidence="1 2">
    <name type="scientific">Panagrolaimus sp. ES5</name>
    <dbReference type="NCBI Taxonomy" id="591445"/>
    <lineage>
        <taxon>Eukaryota</taxon>
        <taxon>Metazoa</taxon>
        <taxon>Ecdysozoa</taxon>
        <taxon>Nematoda</taxon>
        <taxon>Chromadorea</taxon>
        <taxon>Rhabditida</taxon>
        <taxon>Tylenchina</taxon>
        <taxon>Panagrolaimomorpha</taxon>
        <taxon>Panagrolaimoidea</taxon>
        <taxon>Panagrolaimidae</taxon>
        <taxon>Panagrolaimus</taxon>
    </lineage>
</organism>
<dbReference type="Proteomes" id="UP000887579">
    <property type="component" value="Unplaced"/>
</dbReference>